<dbReference type="EMBL" id="CP003620">
    <property type="protein sequence ID" value="AFZ12417.1"/>
    <property type="molecule type" value="Genomic_DNA"/>
</dbReference>
<dbReference type="PANTHER" id="PTHR10543">
    <property type="entry name" value="BETA-CAROTENE DIOXYGENASE"/>
    <property type="match status" value="1"/>
</dbReference>
<dbReference type="eggNOG" id="COG3670">
    <property type="taxonomic scope" value="Bacteria"/>
</dbReference>
<feature type="binding site" evidence="4">
    <location>
        <position position="242"/>
    </location>
    <ligand>
        <name>Fe cation</name>
        <dbReference type="ChEBI" id="CHEBI:24875"/>
        <note>catalytic</note>
    </ligand>
</feature>
<protein>
    <submittedName>
        <fullName evidence="5">9-cis-epoxycarotenoid dioxygenase</fullName>
        <ecNumber evidence="5">1.13.11.51</ecNumber>
    </submittedName>
</protein>
<accession>K9VY24</accession>
<feature type="binding site" evidence="4">
    <location>
        <position position="306"/>
    </location>
    <ligand>
        <name>Fe cation</name>
        <dbReference type="ChEBI" id="CHEBI:24875"/>
        <note>catalytic</note>
    </ligand>
</feature>
<comment type="cofactor">
    <cofactor evidence="4">
        <name>Fe(2+)</name>
        <dbReference type="ChEBI" id="CHEBI:29033"/>
    </cofactor>
    <text evidence="4">Binds 1 Fe(2+) ion per subunit.</text>
</comment>
<proteinExistence type="inferred from homology"/>
<dbReference type="Pfam" id="PF03055">
    <property type="entry name" value="RPE65"/>
    <property type="match status" value="1"/>
</dbReference>
<evidence type="ECO:0000256" key="3">
    <source>
        <dbReference type="ARBA" id="ARBA00023004"/>
    </source>
</evidence>
<evidence type="ECO:0000256" key="4">
    <source>
        <dbReference type="PIRSR" id="PIRSR604294-1"/>
    </source>
</evidence>
<evidence type="ECO:0000256" key="1">
    <source>
        <dbReference type="ARBA" id="ARBA00006787"/>
    </source>
</evidence>
<evidence type="ECO:0000256" key="2">
    <source>
        <dbReference type="ARBA" id="ARBA00022723"/>
    </source>
</evidence>
<dbReference type="GO" id="GO:0045549">
    <property type="term" value="F:9-cis-epoxycarotenoid dioxygenase activity"/>
    <property type="evidence" value="ECO:0007669"/>
    <property type="project" value="UniProtKB-EC"/>
</dbReference>
<comment type="similarity">
    <text evidence="1">Belongs to the carotenoid oxygenase family.</text>
</comment>
<feature type="binding site" evidence="4">
    <location>
        <position position="482"/>
    </location>
    <ligand>
        <name>Fe cation</name>
        <dbReference type="ChEBI" id="CHEBI:24875"/>
        <note>catalytic</note>
    </ligand>
</feature>
<evidence type="ECO:0000313" key="5">
    <source>
        <dbReference type="EMBL" id="AFZ12417.1"/>
    </source>
</evidence>
<dbReference type="InterPro" id="IPR004294">
    <property type="entry name" value="Carotenoid_Oase"/>
</dbReference>
<evidence type="ECO:0000313" key="6">
    <source>
        <dbReference type="Proteomes" id="UP000010472"/>
    </source>
</evidence>
<dbReference type="GO" id="GO:0016121">
    <property type="term" value="P:carotene catabolic process"/>
    <property type="evidence" value="ECO:0007669"/>
    <property type="project" value="TreeGrafter"/>
</dbReference>
<name>K9VY24_9CYAN</name>
<feature type="binding site" evidence="4">
    <location>
        <position position="193"/>
    </location>
    <ligand>
        <name>Fe cation</name>
        <dbReference type="ChEBI" id="CHEBI:24875"/>
        <note>catalytic</note>
    </ligand>
</feature>
<keyword evidence="3 4" id="KW-0408">Iron</keyword>
<keyword evidence="2 4" id="KW-0479">Metal-binding</keyword>
<sequence length="495" mass="55313">MPVWSIPVKNQGKQPNWLKLRAKGQKVPKMVISAVNPYLEENFAPVSTEITAEKLTVIGELPPTLSGMFVRNGSNPQFPPIGKYHWFDGDGMLHGVRISNGKASYCNRFVRTKGYQIEHDAGRAIWSGMLEPPQPNNPYGAFKNVANTALVWHAGQMMALWEGGEPHAIKLPDLDTIGGYTYSGQLKSAFTAHPKVDPVTGEMMFFGYSLFAPPFVKYSVVSAEGDLLQTVPIDLPVGVMMHDFAITEHYSIFLDLPLTFRPERMQRGQPAFMFESDRSSRFGIVPRHGDNSSIRWFESSPCYIYHTLNAYEEGDEVVLLACRVASTTVLMSDVKKSETEDESPHLYRWRFNLKTGAVREEMLDDASSDFPRVNENLLGRKTRYGYTAKLTASAIPLFDGVIKHDFSSGKSETHTFGHGRYGGEAVFVPRPDATNEDDGWLITFVYDEESNSSELVVVNAEDVTGEPVARVIIPQRVPYGFHGIWISEEQLAVSV</sequence>
<dbReference type="PATRIC" id="fig|1173022.3.peg.1648"/>
<dbReference type="PANTHER" id="PTHR10543:SF142">
    <property type="entry name" value="OS06G0162550 PROTEIN"/>
    <property type="match status" value="1"/>
</dbReference>
<keyword evidence="6" id="KW-1185">Reference proteome</keyword>
<reference evidence="5 6" key="1">
    <citation type="submission" date="2012-06" db="EMBL/GenBank/DDBJ databases">
        <title>Finished chromosome of genome of Crinalium epipsammum PCC 9333.</title>
        <authorList>
            <consortium name="US DOE Joint Genome Institute"/>
            <person name="Gugger M."/>
            <person name="Coursin T."/>
            <person name="Rippka R."/>
            <person name="Tandeau De Marsac N."/>
            <person name="Huntemann M."/>
            <person name="Wei C.-L."/>
            <person name="Han J."/>
            <person name="Detter J.C."/>
            <person name="Han C."/>
            <person name="Tapia R."/>
            <person name="Davenport K."/>
            <person name="Daligault H."/>
            <person name="Erkkila T."/>
            <person name="Gu W."/>
            <person name="Munk A.C.C."/>
            <person name="Teshima H."/>
            <person name="Xu Y."/>
            <person name="Chain P."/>
            <person name="Chen A."/>
            <person name="Krypides N."/>
            <person name="Mavromatis K."/>
            <person name="Markowitz V."/>
            <person name="Szeto E."/>
            <person name="Ivanova N."/>
            <person name="Mikhailova N."/>
            <person name="Ovchinnikova G."/>
            <person name="Pagani I."/>
            <person name="Pati A."/>
            <person name="Goodwin L."/>
            <person name="Peters L."/>
            <person name="Pitluck S."/>
            <person name="Woyke T."/>
            <person name="Kerfeld C."/>
        </authorList>
    </citation>
    <scope>NUCLEOTIDE SEQUENCE [LARGE SCALE GENOMIC DNA]</scope>
    <source>
        <strain evidence="5 6">PCC 9333</strain>
    </source>
</reference>
<dbReference type="KEGG" id="cep:Cri9333_1525"/>
<dbReference type="AlphaFoldDB" id="K9VY24"/>
<dbReference type="STRING" id="1173022.Cri9333_1525"/>
<keyword evidence="5" id="KW-0223">Dioxygenase</keyword>
<gene>
    <name evidence="5" type="ORF">Cri9333_1525</name>
</gene>
<keyword evidence="5" id="KW-0560">Oxidoreductase</keyword>
<organism evidence="5 6">
    <name type="scientific">Crinalium epipsammum PCC 9333</name>
    <dbReference type="NCBI Taxonomy" id="1173022"/>
    <lineage>
        <taxon>Bacteria</taxon>
        <taxon>Bacillati</taxon>
        <taxon>Cyanobacteriota</taxon>
        <taxon>Cyanophyceae</taxon>
        <taxon>Gomontiellales</taxon>
        <taxon>Gomontiellaceae</taxon>
        <taxon>Crinalium</taxon>
    </lineage>
</organism>
<dbReference type="HOGENOM" id="CLU_016472_0_2_3"/>
<dbReference type="GO" id="GO:0046872">
    <property type="term" value="F:metal ion binding"/>
    <property type="evidence" value="ECO:0007669"/>
    <property type="project" value="UniProtKB-KW"/>
</dbReference>
<dbReference type="Proteomes" id="UP000010472">
    <property type="component" value="Chromosome"/>
</dbReference>
<dbReference type="EC" id="1.13.11.51" evidence="5"/>